<protein>
    <submittedName>
        <fullName evidence="2">Mandelate racemase/muconate lactonizing enzyme family protein</fullName>
    </submittedName>
</protein>
<keyword evidence="3" id="KW-1185">Reference proteome</keyword>
<dbReference type="InterPro" id="IPR013341">
    <property type="entry name" value="Mandelate_racemase_N_dom"/>
</dbReference>
<evidence type="ECO:0000313" key="2">
    <source>
        <dbReference type="EMBL" id="MDQ7876530.1"/>
    </source>
</evidence>
<comment type="caution">
    <text evidence="2">The sequence shown here is derived from an EMBL/GenBank/DDBJ whole genome shotgun (WGS) entry which is preliminary data.</text>
</comment>
<dbReference type="SFLD" id="SFLDG00179">
    <property type="entry name" value="mandelate_racemase"/>
    <property type="match status" value="1"/>
</dbReference>
<dbReference type="SUPFAM" id="SSF54826">
    <property type="entry name" value="Enolase N-terminal domain-like"/>
    <property type="match status" value="1"/>
</dbReference>
<dbReference type="InterPro" id="IPR029017">
    <property type="entry name" value="Enolase-like_N"/>
</dbReference>
<name>A0ABU0YW31_9MICO</name>
<dbReference type="InterPro" id="IPR036849">
    <property type="entry name" value="Enolase-like_C_sf"/>
</dbReference>
<dbReference type="InterPro" id="IPR029065">
    <property type="entry name" value="Enolase_C-like"/>
</dbReference>
<dbReference type="SMART" id="SM00922">
    <property type="entry name" value="MR_MLE"/>
    <property type="match status" value="1"/>
</dbReference>
<dbReference type="SFLD" id="SFLDS00001">
    <property type="entry name" value="Enolase"/>
    <property type="match status" value="1"/>
</dbReference>
<dbReference type="Pfam" id="PF02746">
    <property type="entry name" value="MR_MLE_N"/>
    <property type="match status" value="1"/>
</dbReference>
<organism evidence="2 3">
    <name type="scientific">Microbacterium psychrotolerans</name>
    <dbReference type="NCBI Taxonomy" id="3068321"/>
    <lineage>
        <taxon>Bacteria</taxon>
        <taxon>Bacillati</taxon>
        <taxon>Actinomycetota</taxon>
        <taxon>Actinomycetes</taxon>
        <taxon>Micrococcales</taxon>
        <taxon>Microbacteriaceae</taxon>
        <taxon>Microbacterium</taxon>
    </lineage>
</organism>
<evidence type="ECO:0000259" key="1">
    <source>
        <dbReference type="SMART" id="SM00922"/>
    </source>
</evidence>
<sequence>MTMRIDSVDFFYLSMPTVTLEADGSQDALLVRVTADGHVGWGECEASPLASIAAFVAPRSHGACQPVSASVIGERLDSPDDILRIAALVQHNSMDLLQAAHTFSGIEIALWDLLGRVREEPVWRLLGYDRAHAKTPYASVLFGDTPQETLDKGREQVRRGFRGVKFGWGAFGAGSPADDADQLHAAREAVGEDGLLFVDAGQVWGSDTDAALARLASLEAVRATWIEEPFEASEYDAHARLAASARTVRVAGGEASHNEAMARNLVDYGKVGFLQIDTGRIGGIGPAHRAARYADAREVTFVNHTFTSHLALSASLQPYAGLEHHAICEYPAEPKQLALDITTHHLALDESGTVTAPERPGLGVDVDADALMQYERVIDIVVDGRSVFDSPRIGAIASAERRIAS</sequence>
<gene>
    <name evidence="2" type="ORF">Q9R08_00930</name>
</gene>
<dbReference type="Gene3D" id="3.30.390.10">
    <property type="entry name" value="Enolase-like, N-terminal domain"/>
    <property type="match status" value="1"/>
</dbReference>
<dbReference type="RefSeq" id="WP_308865930.1">
    <property type="nucleotide sequence ID" value="NZ_JAVFWO010000001.1"/>
</dbReference>
<accession>A0ABU0YW31</accession>
<dbReference type="Proteomes" id="UP001235133">
    <property type="component" value="Unassembled WGS sequence"/>
</dbReference>
<dbReference type="InterPro" id="IPR013342">
    <property type="entry name" value="Mandelate_racemase_C"/>
</dbReference>
<dbReference type="PANTHER" id="PTHR48080">
    <property type="entry name" value="D-GALACTONATE DEHYDRATASE-RELATED"/>
    <property type="match status" value="1"/>
</dbReference>
<dbReference type="SUPFAM" id="SSF51604">
    <property type="entry name" value="Enolase C-terminal domain-like"/>
    <property type="match status" value="1"/>
</dbReference>
<evidence type="ECO:0000313" key="3">
    <source>
        <dbReference type="Proteomes" id="UP001235133"/>
    </source>
</evidence>
<dbReference type="Gene3D" id="3.20.20.120">
    <property type="entry name" value="Enolase-like C-terminal domain"/>
    <property type="match status" value="1"/>
</dbReference>
<reference evidence="2 3" key="1">
    <citation type="submission" date="2023-08" db="EMBL/GenBank/DDBJ databases">
        <title>Microbacterium psychrotolerans sp. nov., a psychrotolerant bacterium isolated from soil in Heilongjiang Province, China.</title>
        <authorList>
            <person name="An P."/>
            <person name="Zhao D."/>
            <person name="Xiang H."/>
        </authorList>
    </citation>
    <scope>NUCLEOTIDE SEQUENCE [LARGE SCALE GENOMIC DNA]</scope>
    <source>
        <strain evidence="2 3">QXD-8</strain>
    </source>
</reference>
<dbReference type="InterPro" id="IPR034593">
    <property type="entry name" value="DgoD-like"/>
</dbReference>
<feature type="domain" description="Mandelate racemase/muconate lactonizing enzyme C-terminal" evidence="1">
    <location>
        <begin position="146"/>
        <end position="248"/>
    </location>
</feature>
<dbReference type="Pfam" id="PF13378">
    <property type="entry name" value="MR_MLE_C"/>
    <property type="match status" value="1"/>
</dbReference>
<dbReference type="EMBL" id="JAVFWO010000001">
    <property type="protein sequence ID" value="MDQ7876530.1"/>
    <property type="molecule type" value="Genomic_DNA"/>
</dbReference>
<dbReference type="CDD" id="cd03316">
    <property type="entry name" value="MR_like"/>
    <property type="match status" value="1"/>
</dbReference>
<proteinExistence type="predicted"/>